<dbReference type="PANTHER" id="PTHR40279">
    <property type="entry name" value="PQQC-LIKE PROTEIN"/>
    <property type="match status" value="1"/>
</dbReference>
<evidence type="ECO:0000313" key="2">
    <source>
        <dbReference type="EMBL" id="SVD09007.1"/>
    </source>
</evidence>
<proteinExistence type="predicted"/>
<sequence>MNYLIQNLDRIIEERSLLKHPFYQTWSDGKLTREALVGYSKEYYQLVKAVPIFMTQFLDHAPDSMYDELSFNQQEEFSHIRLWERFASGLGVSRKELTEHEGLYTTNHAISGMHSLMTSFVSGSAAMYAFEKEIPKISQIKLDGLAEFYGLTSEDITKYFKEHMEADVRHTALWQKIIEQISEQYYLTNVIIDTAERSLICQNTLLDSCYDEYC</sequence>
<dbReference type="EMBL" id="UINC01128933">
    <property type="protein sequence ID" value="SVD09007.1"/>
    <property type="molecule type" value="Genomic_DNA"/>
</dbReference>
<evidence type="ECO:0008006" key="3">
    <source>
        <dbReference type="Google" id="ProtNLM"/>
    </source>
</evidence>
<dbReference type="InterPro" id="IPR039068">
    <property type="entry name" value="PqqC-like"/>
</dbReference>
<reference evidence="2" key="1">
    <citation type="submission" date="2018-05" db="EMBL/GenBank/DDBJ databases">
        <authorList>
            <person name="Lanie J.A."/>
            <person name="Ng W.-L."/>
            <person name="Kazmierczak K.M."/>
            <person name="Andrzejewski T.M."/>
            <person name="Davidsen T.M."/>
            <person name="Wayne K.J."/>
            <person name="Tettelin H."/>
            <person name="Glass J.I."/>
            <person name="Rusch D."/>
            <person name="Podicherti R."/>
            <person name="Tsui H.-C.T."/>
            <person name="Winkler M.E."/>
        </authorList>
    </citation>
    <scope>NUCLEOTIDE SEQUENCE</scope>
</reference>
<dbReference type="AlphaFoldDB" id="A0A382SII0"/>
<dbReference type="SMART" id="SM01236">
    <property type="entry name" value="Haem_oxygenase_2"/>
    <property type="match status" value="1"/>
</dbReference>
<dbReference type="Pfam" id="PF14518">
    <property type="entry name" value="Haem_oxygenas_2"/>
    <property type="match status" value="1"/>
</dbReference>
<name>A0A382SII0_9ZZZZ</name>
<dbReference type="PANTHER" id="PTHR40279:SF3">
    <property type="entry name" value="4-AMINOBENZOATE SYNTHASE"/>
    <property type="match status" value="1"/>
</dbReference>
<keyword evidence="1" id="KW-0560">Oxidoreductase</keyword>
<dbReference type="InterPro" id="IPR016084">
    <property type="entry name" value="Haem_Oase-like_multi-hlx"/>
</dbReference>
<dbReference type="SUPFAM" id="SSF48613">
    <property type="entry name" value="Heme oxygenase-like"/>
    <property type="match status" value="1"/>
</dbReference>
<gene>
    <name evidence="2" type="ORF">METZ01_LOCUS361861</name>
</gene>
<organism evidence="2">
    <name type="scientific">marine metagenome</name>
    <dbReference type="NCBI Taxonomy" id="408172"/>
    <lineage>
        <taxon>unclassified sequences</taxon>
        <taxon>metagenomes</taxon>
        <taxon>ecological metagenomes</taxon>
    </lineage>
</organism>
<evidence type="ECO:0000256" key="1">
    <source>
        <dbReference type="ARBA" id="ARBA00023002"/>
    </source>
</evidence>
<protein>
    <recommendedName>
        <fullName evidence="3">Thiaminase-2/PQQC domain-containing protein</fullName>
    </recommendedName>
</protein>
<accession>A0A382SII0</accession>
<dbReference type="GO" id="GO:0016491">
    <property type="term" value="F:oxidoreductase activity"/>
    <property type="evidence" value="ECO:0007669"/>
    <property type="project" value="UniProtKB-KW"/>
</dbReference>
<dbReference type="Gene3D" id="1.20.910.10">
    <property type="entry name" value="Heme oxygenase-like"/>
    <property type="match status" value="1"/>
</dbReference>